<reference evidence="1" key="1">
    <citation type="submission" date="2024-07" db="EMBL/GenBank/DDBJ databases">
        <authorList>
            <person name="Yu S.T."/>
        </authorList>
    </citation>
    <scope>NUCLEOTIDE SEQUENCE</scope>
    <source>
        <strain evidence="1">Y1</strain>
    </source>
</reference>
<sequence length="98" mass="10601">MTENHHPAGLPAVDDPYARQLLVLPDRDTAEETAEELAAAQPDLDEPEIVRDALAGEDDAEDAQWLLVLDAPDGGWTPALLHALDTLAAAHEGWREEA</sequence>
<dbReference type="EMBL" id="CP163445">
    <property type="protein sequence ID" value="XDQ81024.1"/>
    <property type="molecule type" value="Genomic_DNA"/>
</dbReference>
<accession>A0AB39TPB0</accession>
<evidence type="ECO:0000313" key="1">
    <source>
        <dbReference type="EMBL" id="XDQ81024.1"/>
    </source>
</evidence>
<proteinExistence type="predicted"/>
<organism evidence="1">
    <name type="scientific">Streptomyces sp. Y1</name>
    <dbReference type="NCBI Taxonomy" id="3238634"/>
    <lineage>
        <taxon>Bacteria</taxon>
        <taxon>Bacillati</taxon>
        <taxon>Actinomycetota</taxon>
        <taxon>Actinomycetes</taxon>
        <taxon>Kitasatosporales</taxon>
        <taxon>Streptomycetaceae</taxon>
        <taxon>Streptomyces</taxon>
    </lineage>
</organism>
<gene>
    <name evidence="1" type="ORF">AB2U05_22475</name>
</gene>
<name>A0AB39TPB0_9ACTN</name>
<dbReference type="RefSeq" id="WP_045704849.1">
    <property type="nucleotide sequence ID" value="NZ_CP163445.1"/>
</dbReference>
<dbReference type="AlphaFoldDB" id="A0AB39TPB0"/>
<protein>
    <submittedName>
        <fullName evidence="1">Uncharacterized protein</fullName>
    </submittedName>
</protein>